<feature type="domain" description="Disease resistance N-terminal" evidence="8">
    <location>
        <begin position="13"/>
        <end position="92"/>
    </location>
</feature>
<keyword evidence="2" id="KW-0433">Leucine-rich repeat</keyword>
<reference evidence="9 10" key="1">
    <citation type="submission" date="2019-11" db="EMBL/GenBank/DDBJ databases">
        <title>Whole genome sequence of Oryza granulata.</title>
        <authorList>
            <person name="Li W."/>
        </authorList>
    </citation>
    <scope>NUCLEOTIDE SEQUENCE [LARGE SCALE GENOMIC DNA]</scope>
    <source>
        <strain evidence="10">cv. Menghai</strain>
        <tissue evidence="9">Leaf</tissue>
    </source>
</reference>
<evidence type="ECO:0000259" key="8">
    <source>
        <dbReference type="Pfam" id="PF18052"/>
    </source>
</evidence>
<evidence type="ECO:0008006" key="11">
    <source>
        <dbReference type="Google" id="ProtNLM"/>
    </source>
</evidence>
<dbReference type="InterPro" id="IPR032675">
    <property type="entry name" value="LRR_dom_sf"/>
</dbReference>
<evidence type="ECO:0000313" key="10">
    <source>
        <dbReference type="Proteomes" id="UP000479710"/>
    </source>
</evidence>
<comment type="caution">
    <text evidence="9">The sequence shown here is derived from an EMBL/GenBank/DDBJ whole genome shotgun (WGS) entry which is preliminary data.</text>
</comment>
<keyword evidence="3" id="KW-0677">Repeat</keyword>
<evidence type="ECO:0000256" key="3">
    <source>
        <dbReference type="ARBA" id="ARBA00022737"/>
    </source>
</evidence>
<dbReference type="OrthoDB" id="693720at2759"/>
<accession>A0A6G1CUA2</accession>
<keyword evidence="5" id="KW-0611">Plant defense</keyword>
<dbReference type="InterPro" id="IPR041118">
    <property type="entry name" value="Rx_N"/>
</dbReference>
<dbReference type="Gene3D" id="1.20.5.4130">
    <property type="match status" value="1"/>
</dbReference>
<dbReference type="Pfam" id="PF00931">
    <property type="entry name" value="NB-ARC"/>
    <property type="match status" value="1"/>
</dbReference>
<dbReference type="Pfam" id="PF18052">
    <property type="entry name" value="Rx_N"/>
    <property type="match status" value="1"/>
</dbReference>
<dbReference type="EMBL" id="SPHZ02000008">
    <property type="protein sequence ID" value="KAF0903746.1"/>
    <property type="molecule type" value="Genomic_DNA"/>
</dbReference>
<keyword evidence="4" id="KW-0547">Nucleotide-binding</keyword>
<keyword evidence="10" id="KW-1185">Reference proteome</keyword>
<dbReference type="GO" id="GO:0006952">
    <property type="term" value="P:defense response"/>
    <property type="evidence" value="ECO:0007669"/>
    <property type="project" value="UniProtKB-KW"/>
</dbReference>
<dbReference type="GO" id="GO:0005524">
    <property type="term" value="F:ATP binding"/>
    <property type="evidence" value="ECO:0007669"/>
    <property type="project" value="UniProtKB-KW"/>
</dbReference>
<dbReference type="AlphaFoldDB" id="A0A6G1CUA2"/>
<feature type="domain" description="NB-ARC" evidence="7">
    <location>
        <begin position="321"/>
        <end position="358"/>
    </location>
</feature>
<dbReference type="PANTHER" id="PTHR36766">
    <property type="entry name" value="PLANT BROAD-SPECTRUM MILDEW RESISTANCE PROTEIN RPW8"/>
    <property type="match status" value="1"/>
</dbReference>
<evidence type="ECO:0000313" key="9">
    <source>
        <dbReference type="EMBL" id="KAF0903746.1"/>
    </source>
</evidence>
<dbReference type="GO" id="GO:0043531">
    <property type="term" value="F:ADP binding"/>
    <property type="evidence" value="ECO:0007669"/>
    <property type="project" value="InterPro"/>
</dbReference>
<dbReference type="Proteomes" id="UP000479710">
    <property type="component" value="Unassembled WGS sequence"/>
</dbReference>
<gene>
    <name evidence="9" type="ORF">E2562_029102</name>
</gene>
<comment type="similarity">
    <text evidence="1">Belongs to the disease resistance NB-LRR family.</text>
</comment>
<dbReference type="Gene3D" id="3.40.50.300">
    <property type="entry name" value="P-loop containing nucleotide triphosphate hydrolases"/>
    <property type="match status" value="1"/>
</dbReference>
<keyword evidence="6" id="KW-0067">ATP-binding</keyword>
<sequence>MESVAVNAAQWVVGKALSPLSGGLVEAWAASTELGPNVGAIKMELLYAQGMLHNARDRETSNPALQQLLLELRGLAYDAEDVLDELDYFRIQDDLDDTYEAADEHARGCLHGLLLNGRHTARNVKGCLSAAFSCGGDGEASHHANDEEAVAGSGCTHKLASSARGTIHLVGKCLPCLSFAPEHDAGDDSSAMSMNAKGSRFLCCSCPCRASQSADTMRTPKLKFDRVDLSTRMKHIVEQLKPVCAKVSTILNLELLESCIAMTMSINAEFSKKPGHALVHPSSVAMNRPVTTSGIIDPQFYGRKGEKSRIVKAITQGDYCDKDLTVIPIVGPGGIGKTTLTQHIYREVQDHFDVKVWLLKFEVERCKKIRGIGVAEQQMTATLASSSSPCGNKLEDAHLEQEQQQPGGEDKKATMAAGLLLLPHQLQRTPKFFIGSDPSRLQKLQTDDIERVLAAPICSLLFSSLTELTIASNHEVERFTKEQSEALLLLSSLHHLEFGYCEKLQSLPYGLYRLVSLKILVIYNCPAVRLLSKVDLPSSLEVLDVRDSKNEELKRQCRKLRGTIPVIKDRYY</sequence>
<evidence type="ECO:0000256" key="6">
    <source>
        <dbReference type="ARBA" id="ARBA00022840"/>
    </source>
</evidence>
<dbReference type="Gene3D" id="3.80.10.10">
    <property type="entry name" value="Ribonuclease Inhibitor"/>
    <property type="match status" value="1"/>
</dbReference>
<dbReference type="SUPFAM" id="SSF52058">
    <property type="entry name" value="L domain-like"/>
    <property type="match status" value="1"/>
</dbReference>
<name>A0A6G1CUA2_9ORYZ</name>
<evidence type="ECO:0000256" key="4">
    <source>
        <dbReference type="ARBA" id="ARBA00022741"/>
    </source>
</evidence>
<evidence type="ECO:0000259" key="7">
    <source>
        <dbReference type="Pfam" id="PF00931"/>
    </source>
</evidence>
<organism evidence="9 10">
    <name type="scientific">Oryza meyeriana var. granulata</name>
    <dbReference type="NCBI Taxonomy" id="110450"/>
    <lineage>
        <taxon>Eukaryota</taxon>
        <taxon>Viridiplantae</taxon>
        <taxon>Streptophyta</taxon>
        <taxon>Embryophyta</taxon>
        <taxon>Tracheophyta</taxon>
        <taxon>Spermatophyta</taxon>
        <taxon>Magnoliopsida</taxon>
        <taxon>Liliopsida</taxon>
        <taxon>Poales</taxon>
        <taxon>Poaceae</taxon>
        <taxon>BOP clade</taxon>
        <taxon>Oryzoideae</taxon>
        <taxon>Oryzeae</taxon>
        <taxon>Oryzinae</taxon>
        <taxon>Oryza</taxon>
        <taxon>Oryza meyeriana</taxon>
    </lineage>
</organism>
<dbReference type="InterPro" id="IPR002182">
    <property type="entry name" value="NB-ARC"/>
</dbReference>
<evidence type="ECO:0000256" key="2">
    <source>
        <dbReference type="ARBA" id="ARBA00022614"/>
    </source>
</evidence>
<protein>
    <recommendedName>
        <fullName evidence="11">Rx N-terminal domain-containing protein</fullName>
    </recommendedName>
</protein>
<dbReference type="PANTHER" id="PTHR36766:SF30">
    <property type="entry name" value="TIR-NBS TYPE DISEASE RESISTANCE PROTEIN-RELATED"/>
    <property type="match status" value="1"/>
</dbReference>
<dbReference type="InterPro" id="IPR027417">
    <property type="entry name" value="P-loop_NTPase"/>
</dbReference>
<evidence type="ECO:0000256" key="5">
    <source>
        <dbReference type="ARBA" id="ARBA00022821"/>
    </source>
</evidence>
<proteinExistence type="inferred from homology"/>
<dbReference type="SUPFAM" id="SSF52540">
    <property type="entry name" value="P-loop containing nucleoside triphosphate hydrolases"/>
    <property type="match status" value="1"/>
</dbReference>
<evidence type="ECO:0000256" key="1">
    <source>
        <dbReference type="ARBA" id="ARBA00008894"/>
    </source>
</evidence>
<dbReference type="GO" id="GO:0051707">
    <property type="term" value="P:response to other organism"/>
    <property type="evidence" value="ECO:0007669"/>
    <property type="project" value="UniProtKB-ARBA"/>
</dbReference>